<accession>X1E431</accession>
<proteinExistence type="predicted"/>
<protein>
    <submittedName>
        <fullName evidence="1">Uncharacterized protein</fullName>
    </submittedName>
</protein>
<reference evidence="1" key="1">
    <citation type="journal article" date="2014" name="Front. Microbiol.">
        <title>High frequency of phylogenetically diverse reductive dehalogenase-homologous genes in deep subseafloor sedimentary metagenomes.</title>
        <authorList>
            <person name="Kawai M."/>
            <person name="Futagami T."/>
            <person name="Toyoda A."/>
            <person name="Takaki Y."/>
            <person name="Nishi S."/>
            <person name="Hori S."/>
            <person name="Arai W."/>
            <person name="Tsubouchi T."/>
            <person name="Morono Y."/>
            <person name="Uchiyama I."/>
            <person name="Ito T."/>
            <person name="Fujiyama A."/>
            <person name="Inagaki F."/>
            <person name="Takami H."/>
        </authorList>
    </citation>
    <scope>NUCLEOTIDE SEQUENCE</scope>
    <source>
        <strain evidence="1">Expedition CK06-06</strain>
    </source>
</reference>
<dbReference type="AlphaFoldDB" id="X1E431"/>
<comment type="caution">
    <text evidence="1">The sequence shown here is derived from an EMBL/GenBank/DDBJ whole genome shotgun (WGS) entry which is preliminary data.</text>
</comment>
<evidence type="ECO:0000313" key="1">
    <source>
        <dbReference type="EMBL" id="GAH11944.1"/>
    </source>
</evidence>
<dbReference type="EMBL" id="BART01031214">
    <property type="protein sequence ID" value="GAH11944.1"/>
    <property type="molecule type" value="Genomic_DNA"/>
</dbReference>
<sequence>MHPYSAQLTLLPSRAAWAFLNRCETVIQTQS</sequence>
<gene>
    <name evidence="1" type="ORF">S01H4_54270</name>
</gene>
<name>X1E431_9ZZZZ</name>
<organism evidence="1">
    <name type="scientific">marine sediment metagenome</name>
    <dbReference type="NCBI Taxonomy" id="412755"/>
    <lineage>
        <taxon>unclassified sequences</taxon>
        <taxon>metagenomes</taxon>
        <taxon>ecological metagenomes</taxon>
    </lineage>
</organism>
<feature type="non-terminal residue" evidence="1">
    <location>
        <position position="31"/>
    </location>
</feature>